<dbReference type="InterPro" id="IPR000620">
    <property type="entry name" value="EamA_dom"/>
</dbReference>
<dbReference type="GO" id="GO:0016020">
    <property type="term" value="C:membrane"/>
    <property type="evidence" value="ECO:0007669"/>
    <property type="project" value="InterPro"/>
</dbReference>
<keyword evidence="1" id="KW-0472">Membrane</keyword>
<evidence type="ECO:0000313" key="3">
    <source>
        <dbReference type="EMBL" id="QDT04455.1"/>
    </source>
</evidence>
<dbReference type="InterPro" id="IPR037185">
    <property type="entry name" value="EmrE-like"/>
</dbReference>
<feature type="transmembrane region" description="Helical" evidence="1">
    <location>
        <begin position="171"/>
        <end position="195"/>
    </location>
</feature>
<keyword evidence="4" id="KW-1185">Reference proteome</keyword>
<feature type="domain" description="EamA" evidence="2">
    <location>
        <begin position="4"/>
        <end position="131"/>
    </location>
</feature>
<proteinExistence type="predicted"/>
<feature type="transmembrane region" description="Helical" evidence="1">
    <location>
        <begin position="207"/>
        <end position="229"/>
    </location>
</feature>
<keyword evidence="1" id="KW-1133">Transmembrane helix</keyword>
<organism evidence="3 4">
    <name type="scientific">Rubripirellula lacrimiformis</name>
    <dbReference type="NCBI Taxonomy" id="1930273"/>
    <lineage>
        <taxon>Bacteria</taxon>
        <taxon>Pseudomonadati</taxon>
        <taxon>Planctomycetota</taxon>
        <taxon>Planctomycetia</taxon>
        <taxon>Pirellulales</taxon>
        <taxon>Pirellulaceae</taxon>
        <taxon>Rubripirellula</taxon>
    </lineage>
</organism>
<evidence type="ECO:0000313" key="4">
    <source>
        <dbReference type="Proteomes" id="UP000318538"/>
    </source>
</evidence>
<feature type="transmembrane region" description="Helical" evidence="1">
    <location>
        <begin position="267"/>
        <end position="289"/>
    </location>
</feature>
<reference evidence="3 4" key="1">
    <citation type="submission" date="2019-02" db="EMBL/GenBank/DDBJ databases">
        <title>Deep-cultivation of Planctomycetes and their phenomic and genomic characterization uncovers novel biology.</title>
        <authorList>
            <person name="Wiegand S."/>
            <person name="Jogler M."/>
            <person name="Boedeker C."/>
            <person name="Pinto D."/>
            <person name="Vollmers J."/>
            <person name="Rivas-Marin E."/>
            <person name="Kohn T."/>
            <person name="Peeters S.H."/>
            <person name="Heuer A."/>
            <person name="Rast P."/>
            <person name="Oberbeckmann S."/>
            <person name="Bunk B."/>
            <person name="Jeske O."/>
            <person name="Meyerdierks A."/>
            <person name="Storesund J.E."/>
            <person name="Kallscheuer N."/>
            <person name="Luecker S."/>
            <person name="Lage O.M."/>
            <person name="Pohl T."/>
            <person name="Merkel B.J."/>
            <person name="Hornburger P."/>
            <person name="Mueller R.-W."/>
            <person name="Bruemmer F."/>
            <person name="Labrenz M."/>
            <person name="Spormann A.M."/>
            <person name="Op den Camp H."/>
            <person name="Overmann J."/>
            <person name="Amann R."/>
            <person name="Jetten M.S.M."/>
            <person name="Mascher T."/>
            <person name="Medema M.H."/>
            <person name="Devos D.P."/>
            <person name="Kaster A.-K."/>
            <person name="Ovreas L."/>
            <person name="Rohde M."/>
            <person name="Galperin M.Y."/>
            <person name="Jogler C."/>
        </authorList>
    </citation>
    <scope>NUCLEOTIDE SEQUENCE [LARGE SCALE GENOMIC DNA]</scope>
    <source>
        <strain evidence="3 4">K22_7</strain>
    </source>
</reference>
<dbReference type="AlphaFoldDB" id="A0A517NBE2"/>
<dbReference type="RefSeq" id="WP_145170071.1">
    <property type="nucleotide sequence ID" value="NZ_CP036525.1"/>
</dbReference>
<dbReference type="OrthoDB" id="259867at2"/>
<dbReference type="Pfam" id="PF00892">
    <property type="entry name" value="EamA"/>
    <property type="match status" value="1"/>
</dbReference>
<dbReference type="KEGG" id="rlc:K227x_28460"/>
<feature type="transmembrane region" description="Helical" evidence="1">
    <location>
        <begin position="61"/>
        <end position="82"/>
    </location>
</feature>
<evidence type="ECO:0000256" key="1">
    <source>
        <dbReference type="SAM" id="Phobius"/>
    </source>
</evidence>
<keyword evidence="1" id="KW-0812">Transmembrane</keyword>
<dbReference type="EMBL" id="CP036525">
    <property type="protein sequence ID" value="QDT04455.1"/>
    <property type="molecule type" value="Genomic_DNA"/>
</dbReference>
<feature type="transmembrane region" description="Helical" evidence="1">
    <location>
        <begin position="142"/>
        <end position="159"/>
    </location>
</feature>
<feature type="transmembrane region" description="Helical" evidence="1">
    <location>
        <begin position="89"/>
        <end position="110"/>
    </location>
</feature>
<name>A0A517NBE2_9BACT</name>
<dbReference type="Proteomes" id="UP000318538">
    <property type="component" value="Chromosome"/>
</dbReference>
<protein>
    <recommendedName>
        <fullName evidence="2">EamA domain-containing protein</fullName>
    </recommendedName>
</protein>
<feature type="transmembrane region" description="Helical" evidence="1">
    <location>
        <begin position="116"/>
        <end position="135"/>
    </location>
</feature>
<accession>A0A517NBE2</accession>
<dbReference type="SUPFAM" id="SSF103481">
    <property type="entry name" value="Multidrug resistance efflux transporter EmrE"/>
    <property type="match status" value="1"/>
</dbReference>
<gene>
    <name evidence="3" type="ORF">K227x_28460</name>
</gene>
<feature type="transmembrane region" description="Helical" evidence="1">
    <location>
        <begin position="235"/>
        <end position="255"/>
    </location>
</feature>
<evidence type="ECO:0000259" key="2">
    <source>
        <dbReference type="Pfam" id="PF00892"/>
    </source>
</evidence>
<sequence>MHLLLPLLASILFVCGLILVKRAGDAGASTITTLFFSNQATAIVFSVLWWFGGEPIDVNRMWQPVMVAILYLSGLTFTFLAISRGDVSIATPVFGVKVLLVAMLVTTIGHTPLPNSVWYAAVMATAGIGLIQWTGRGDPKRVLITIALAVSAAMSYATFDVSVQTFSPDWGFGRLLPILFWCVGLLSMALVPWVQWDRVRDPKIAKFLVPGVCLVAAQAVCIILTLAIFGDAARVNVVFALRGLWGVTLAWWVAHRFGGNEAHLSRGVLFTRLAGAVLLTAAVVLVIVLG</sequence>